<dbReference type="CDD" id="cd00063">
    <property type="entry name" value="FN3"/>
    <property type="match status" value="1"/>
</dbReference>
<feature type="region of interest" description="Disordered" evidence="3">
    <location>
        <begin position="1"/>
        <end position="24"/>
    </location>
</feature>
<feature type="compositionally biased region" description="Pro residues" evidence="3">
    <location>
        <begin position="439"/>
        <end position="450"/>
    </location>
</feature>
<dbReference type="Pfam" id="PF00041">
    <property type="entry name" value="fn3"/>
    <property type="match status" value="1"/>
</dbReference>
<proteinExistence type="predicted"/>
<keyword evidence="6" id="KW-1185">Reference proteome</keyword>
<reference evidence="6" key="1">
    <citation type="journal article" date="2019" name="Int. J. Syst. Evol. Microbiol.">
        <title>The Global Catalogue of Microorganisms (GCM) 10K type strain sequencing project: providing services to taxonomists for standard genome sequencing and annotation.</title>
        <authorList>
            <consortium name="The Broad Institute Genomics Platform"/>
            <consortium name="The Broad Institute Genome Sequencing Center for Infectious Disease"/>
            <person name="Wu L."/>
            <person name="Ma J."/>
        </authorList>
    </citation>
    <scope>NUCLEOTIDE SEQUENCE [LARGE SCALE GENOMIC DNA]</scope>
    <source>
        <strain evidence="6">JCM 16929</strain>
    </source>
</reference>
<gene>
    <name evidence="5" type="ORF">GCM10022236_46440</name>
</gene>
<feature type="region of interest" description="Disordered" evidence="3">
    <location>
        <begin position="388"/>
        <end position="472"/>
    </location>
</feature>
<keyword evidence="2" id="KW-0624">Polysaccharide degradation</keyword>
<accession>A0ABP7AR40</accession>
<dbReference type="PROSITE" id="PS50853">
    <property type="entry name" value="FN3"/>
    <property type="match status" value="1"/>
</dbReference>
<evidence type="ECO:0000256" key="3">
    <source>
        <dbReference type="SAM" id="MobiDB-lite"/>
    </source>
</evidence>
<dbReference type="Proteomes" id="UP001501490">
    <property type="component" value="Unassembled WGS sequence"/>
</dbReference>
<dbReference type="InterPro" id="IPR003961">
    <property type="entry name" value="FN3_dom"/>
</dbReference>
<protein>
    <recommendedName>
        <fullName evidence="4">Fibronectin type-III domain-containing protein</fullName>
    </recommendedName>
</protein>
<name>A0ABP7AR40_9ACTN</name>
<comment type="caution">
    <text evidence="5">The sequence shown here is derived from an EMBL/GenBank/DDBJ whole genome shotgun (WGS) entry which is preliminary data.</text>
</comment>
<evidence type="ECO:0000313" key="6">
    <source>
        <dbReference type="Proteomes" id="UP001501490"/>
    </source>
</evidence>
<evidence type="ECO:0000256" key="1">
    <source>
        <dbReference type="ARBA" id="ARBA00023295"/>
    </source>
</evidence>
<keyword evidence="1" id="KW-0378">Hydrolase</keyword>
<dbReference type="InterPro" id="IPR036116">
    <property type="entry name" value="FN3_sf"/>
</dbReference>
<evidence type="ECO:0000256" key="2">
    <source>
        <dbReference type="ARBA" id="ARBA00023326"/>
    </source>
</evidence>
<keyword evidence="1" id="KW-0326">Glycosidase</keyword>
<feature type="compositionally biased region" description="Low complexity" evidence="3">
    <location>
        <begin position="451"/>
        <end position="472"/>
    </location>
</feature>
<feature type="compositionally biased region" description="Low complexity" evidence="3">
    <location>
        <begin position="399"/>
        <end position="438"/>
    </location>
</feature>
<organism evidence="5 6">
    <name type="scientific">Microlunatus ginsengisoli</name>
    <dbReference type="NCBI Taxonomy" id="363863"/>
    <lineage>
        <taxon>Bacteria</taxon>
        <taxon>Bacillati</taxon>
        <taxon>Actinomycetota</taxon>
        <taxon>Actinomycetes</taxon>
        <taxon>Propionibacteriales</taxon>
        <taxon>Propionibacteriaceae</taxon>
        <taxon>Microlunatus</taxon>
    </lineage>
</organism>
<keyword evidence="2" id="KW-0119">Carbohydrate metabolism</keyword>
<dbReference type="EMBL" id="BAABAB010000049">
    <property type="protein sequence ID" value="GAA3638736.1"/>
    <property type="molecule type" value="Genomic_DNA"/>
</dbReference>
<dbReference type="SUPFAM" id="SSF49265">
    <property type="entry name" value="Fibronectin type III"/>
    <property type="match status" value="1"/>
</dbReference>
<evidence type="ECO:0000259" key="4">
    <source>
        <dbReference type="PROSITE" id="PS50853"/>
    </source>
</evidence>
<evidence type="ECO:0000313" key="5">
    <source>
        <dbReference type="EMBL" id="GAA3638736.1"/>
    </source>
</evidence>
<dbReference type="InterPro" id="IPR013783">
    <property type="entry name" value="Ig-like_fold"/>
</dbReference>
<feature type="domain" description="Fibronectin type-III" evidence="4">
    <location>
        <begin position="313"/>
        <end position="401"/>
    </location>
</feature>
<dbReference type="Gene3D" id="2.60.40.10">
    <property type="entry name" value="Immunoglobulins"/>
    <property type="match status" value="1"/>
</dbReference>
<dbReference type="SMART" id="SM00060">
    <property type="entry name" value="FN3"/>
    <property type="match status" value="1"/>
</dbReference>
<sequence>MAPRRGRWPVQGRGKTRASRSGRPEINLPSYAARFYADRVTDPIVYLDSDRLSVEPGGQVSVGIKITNPGTIVEGYRIEVVGEGVSGWGEALPPEVSIYPKQDGNAVIVFSPPGGTGAPGGTWPFGIRVCSTEDADASAVVEGDLEIGKVFGLQAKLVPVNSAGRWNGRHVVELSNWGNSPAKITLTATNPDDALGFMIKPEVVDLPLGGTAKAMVFVKTKKPFLRGTQLRLPFTVTGEQAGAAPQQGPALPYGGTPDRPTVDGAFNQKPIVSRGAVMIAALSLLAVGGGIAWALTRPPPAQATFQELGPPAQPQNVKVVPATAESVDVQWDAVPDVQGYTVVQVLENGGQKGSRDVPGTDTGTTVGDLAAGTKVCFKVSAKRGATPGPFSDDACAQLPAAGTSASPSTSGQPTDGASSPPATGGPSTSGGPSSAGGTAPPPPPPPPPGSSAPVTSPQGSPASSTPTTPGTATAVKTKWYGVGLWPISTTPQSYVEGKRAALQAKNVVAGVGTNETFPRAATPVPLGSPTWILYTGPFDTREQVQANCAPMFEVQSSCLPVQLEP</sequence>